<name>A0AAX4JD47_9MICR</name>
<sequence length="229" mass="27046">MKMSDLKKKILMKVRRVEYKHVNYPEEYKETEIKYKKLRDNLNNVSASIANLMNYEHGGKAQKKLYQGLSIISSVSKLDYFKSHDVFESIGSVCSDFSKDDDQVSSENEKMSKGYFRVSEMKKKFNEKLQNEMEILKDIKKKTDQINKERDNAKVYRYDLEMAKENESHENRQEVDRYEELFDKACMQALSMMNDFIGDDGVQGVLKRVLGYNIEFFKKSLEELEKVNK</sequence>
<dbReference type="RefSeq" id="XP_065330045.1">
    <property type="nucleotide sequence ID" value="XM_065473973.1"/>
</dbReference>
<gene>
    <name evidence="2" type="ORF">VNE69_06213</name>
</gene>
<proteinExistence type="predicted"/>
<dbReference type="KEGG" id="vnx:VNE69_06213"/>
<evidence type="ECO:0000313" key="2">
    <source>
        <dbReference type="EMBL" id="WUR03900.1"/>
    </source>
</evidence>
<protein>
    <submittedName>
        <fullName evidence="2">Spore wall protein 12 (SWP12)</fullName>
    </submittedName>
</protein>
<keyword evidence="1" id="KW-0175">Coiled coil</keyword>
<organism evidence="2 3">
    <name type="scientific">Vairimorpha necatrix</name>
    <dbReference type="NCBI Taxonomy" id="6039"/>
    <lineage>
        <taxon>Eukaryota</taxon>
        <taxon>Fungi</taxon>
        <taxon>Fungi incertae sedis</taxon>
        <taxon>Microsporidia</taxon>
        <taxon>Nosematidae</taxon>
        <taxon>Vairimorpha</taxon>
    </lineage>
</organism>
<dbReference type="SUPFAM" id="SSF103657">
    <property type="entry name" value="BAR/IMD domain-like"/>
    <property type="match status" value="1"/>
</dbReference>
<dbReference type="GeneID" id="90541710"/>
<dbReference type="Gene3D" id="1.20.1270.60">
    <property type="entry name" value="Arfaptin homology (AH) domain/BAR domain"/>
    <property type="match status" value="1"/>
</dbReference>
<dbReference type="AlphaFoldDB" id="A0AAX4JD47"/>
<evidence type="ECO:0000313" key="3">
    <source>
        <dbReference type="Proteomes" id="UP001334084"/>
    </source>
</evidence>
<feature type="coiled-coil region" evidence="1">
    <location>
        <begin position="122"/>
        <end position="149"/>
    </location>
</feature>
<dbReference type="SMR" id="A0AAX4JD47"/>
<dbReference type="Pfam" id="PF10455">
    <property type="entry name" value="BAR_2"/>
    <property type="match status" value="1"/>
</dbReference>
<dbReference type="Proteomes" id="UP001334084">
    <property type="component" value="Chromosome 6"/>
</dbReference>
<evidence type="ECO:0000256" key="1">
    <source>
        <dbReference type="SAM" id="Coils"/>
    </source>
</evidence>
<reference evidence="2" key="1">
    <citation type="journal article" date="2024" name="BMC Genomics">
        <title>Functional annotation of a divergent genome using sequence and structure-based similarity.</title>
        <authorList>
            <person name="Svedberg D."/>
            <person name="Winiger R.R."/>
            <person name="Berg A."/>
            <person name="Sharma H."/>
            <person name="Tellgren-Roth C."/>
            <person name="Debrunner-Vossbrinck B.A."/>
            <person name="Vossbrinck C.R."/>
            <person name="Barandun J."/>
        </authorList>
    </citation>
    <scope>NUCLEOTIDE SEQUENCE</scope>
    <source>
        <strain evidence="2">Illinois isolate</strain>
    </source>
</reference>
<keyword evidence="3" id="KW-1185">Reference proteome</keyword>
<dbReference type="InterPro" id="IPR027267">
    <property type="entry name" value="AH/BAR_dom_sf"/>
</dbReference>
<dbReference type="EMBL" id="CP142731">
    <property type="protein sequence ID" value="WUR03900.1"/>
    <property type="molecule type" value="Genomic_DNA"/>
</dbReference>
<dbReference type="InterPro" id="IPR018859">
    <property type="entry name" value="BAR_dom-cont"/>
</dbReference>
<accession>A0AAX4JD47</accession>